<reference evidence="2 3" key="1">
    <citation type="submission" date="2023-09" db="EMBL/GenBank/DDBJ databases">
        <authorList>
            <person name="Rey-Velasco X."/>
        </authorList>
    </citation>
    <scope>NUCLEOTIDE SEQUENCE [LARGE SCALE GENOMIC DNA]</scope>
    <source>
        <strain evidence="2 3">P117</strain>
    </source>
</reference>
<dbReference type="Pfam" id="PF10981">
    <property type="entry name" value="DUF2788"/>
    <property type="match status" value="1"/>
</dbReference>
<proteinExistence type="predicted"/>
<evidence type="ECO:0000313" key="3">
    <source>
        <dbReference type="Proteomes" id="UP001253545"/>
    </source>
</evidence>
<organism evidence="2 3">
    <name type="scientific">Glaciecola petra</name>
    <dbReference type="NCBI Taxonomy" id="3075602"/>
    <lineage>
        <taxon>Bacteria</taxon>
        <taxon>Pseudomonadati</taxon>
        <taxon>Pseudomonadota</taxon>
        <taxon>Gammaproteobacteria</taxon>
        <taxon>Alteromonadales</taxon>
        <taxon>Alteromonadaceae</taxon>
        <taxon>Glaciecola</taxon>
    </lineage>
</organism>
<dbReference type="RefSeq" id="WP_311367859.1">
    <property type="nucleotide sequence ID" value="NZ_JAVRHX010000001.1"/>
</dbReference>
<keyword evidence="1" id="KW-1133">Transmembrane helix</keyword>
<keyword evidence="1" id="KW-0472">Membrane</keyword>
<dbReference type="Proteomes" id="UP001253545">
    <property type="component" value="Unassembled WGS sequence"/>
</dbReference>
<comment type="caution">
    <text evidence="2">The sequence shown here is derived from an EMBL/GenBank/DDBJ whole genome shotgun (WGS) entry which is preliminary data.</text>
</comment>
<dbReference type="InterPro" id="IPR021249">
    <property type="entry name" value="DUF2788"/>
</dbReference>
<dbReference type="EMBL" id="JAVRHX010000001">
    <property type="protein sequence ID" value="MDT0594384.1"/>
    <property type="molecule type" value="Genomic_DNA"/>
</dbReference>
<name>A0ABU2ZPV8_9ALTE</name>
<feature type="transmembrane region" description="Helical" evidence="1">
    <location>
        <begin position="45"/>
        <end position="68"/>
    </location>
</feature>
<protein>
    <submittedName>
        <fullName evidence="2">DUF2788 domain-containing protein</fullName>
    </submittedName>
</protein>
<evidence type="ECO:0000313" key="2">
    <source>
        <dbReference type="EMBL" id="MDT0594384.1"/>
    </source>
</evidence>
<evidence type="ECO:0000256" key="1">
    <source>
        <dbReference type="SAM" id="Phobius"/>
    </source>
</evidence>
<gene>
    <name evidence="2" type="ORF">RM552_05975</name>
</gene>
<accession>A0ABU2ZPV8</accession>
<feature type="transmembrane region" description="Helical" evidence="1">
    <location>
        <begin position="12"/>
        <end position="33"/>
    </location>
</feature>
<sequence length="72" mass="7781">MSSETFQQLESILLNITLVGLFLLIAYAVHDVMKKNNVPMMGRCVAYGVLGLGCVGFLAKGIIQLFFISSGV</sequence>
<keyword evidence="3" id="KW-1185">Reference proteome</keyword>
<keyword evidence="1" id="KW-0812">Transmembrane</keyword>